<organism evidence="1 2">
    <name type="scientific">Irpex rosettiformis</name>
    <dbReference type="NCBI Taxonomy" id="378272"/>
    <lineage>
        <taxon>Eukaryota</taxon>
        <taxon>Fungi</taxon>
        <taxon>Dikarya</taxon>
        <taxon>Basidiomycota</taxon>
        <taxon>Agaricomycotina</taxon>
        <taxon>Agaricomycetes</taxon>
        <taxon>Polyporales</taxon>
        <taxon>Irpicaceae</taxon>
        <taxon>Irpex</taxon>
    </lineage>
</organism>
<sequence>MSSSSSQIKKLILVIGATGAQGQAVINSLLASGSDGLPSSYTVRALTRDINGQRAQELRQRGIEVVQGSVEDFTSITAAFRGVYGAWVNTDGFTIGEQKEIYSGMRIFEIAKQTPSMRHYVWSNLDYALKKGRYNEIYRCDHYDAKGRVGEWIQAQPSDPGNDGMSWSIVTSGPYMDMLFNMMFGPLFKRADGTYVFASPIGKGHVPMISLSDLGFFARYTFDNRTLTSGQELSIASDIVGWDYLVSTFQAVTGEKATFVHQPLADWFANFDGVDRPVANERADADGSTTWRENFSGWWACWRDDIISRDMEWIRSINPGTQNLENWMKENNYRGQWKRSILKNTEDGKTINPRWNYLAQL</sequence>
<protein>
    <submittedName>
        <fullName evidence="1">NAD(P)-binding protein</fullName>
    </submittedName>
</protein>
<proteinExistence type="predicted"/>
<gene>
    <name evidence="1" type="ORF">BDY19DRAFT_886360</name>
</gene>
<evidence type="ECO:0000313" key="2">
    <source>
        <dbReference type="Proteomes" id="UP001055072"/>
    </source>
</evidence>
<name>A0ACB8U9H1_9APHY</name>
<dbReference type="Proteomes" id="UP001055072">
    <property type="component" value="Unassembled WGS sequence"/>
</dbReference>
<accession>A0ACB8U9H1</accession>
<keyword evidence="2" id="KW-1185">Reference proteome</keyword>
<dbReference type="EMBL" id="MU274906">
    <property type="protein sequence ID" value="KAI0091037.1"/>
    <property type="molecule type" value="Genomic_DNA"/>
</dbReference>
<reference evidence="1" key="1">
    <citation type="journal article" date="2021" name="Environ. Microbiol.">
        <title>Gene family expansions and transcriptome signatures uncover fungal adaptations to wood decay.</title>
        <authorList>
            <person name="Hage H."/>
            <person name="Miyauchi S."/>
            <person name="Viragh M."/>
            <person name="Drula E."/>
            <person name="Min B."/>
            <person name="Chaduli D."/>
            <person name="Navarro D."/>
            <person name="Favel A."/>
            <person name="Norest M."/>
            <person name="Lesage-Meessen L."/>
            <person name="Balint B."/>
            <person name="Merenyi Z."/>
            <person name="de Eugenio L."/>
            <person name="Morin E."/>
            <person name="Martinez A.T."/>
            <person name="Baldrian P."/>
            <person name="Stursova M."/>
            <person name="Martinez M.J."/>
            <person name="Novotny C."/>
            <person name="Magnuson J.K."/>
            <person name="Spatafora J.W."/>
            <person name="Maurice S."/>
            <person name="Pangilinan J."/>
            <person name="Andreopoulos W."/>
            <person name="LaButti K."/>
            <person name="Hundley H."/>
            <person name="Na H."/>
            <person name="Kuo A."/>
            <person name="Barry K."/>
            <person name="Lipzen A."/>
            <person name="Henrissat B."/>
            <person name="Riley R."/>
            <person name="Ahrendt S."/>
            <person name="Nagy L.G."/>
            <person name="Grigoriev I.V."/>
            <person name="Martin F."/>
            <person name="Rosso M.N."/>
        </authorList>
    </citation>
    <scope>NUCLEOTIDE SEQUENCE</scope>
    <source>
        <strain evidence="1">CBS 384.51</strain>
    </source>
</reference>
<evidence type="ECO:0000313" key="1">
    <source>
        <dbReference type="EMBL" id="KAI0091037.1"/>
    </source>
</evidence>
<comment type="caution">
    <text evidence="1">The sequence shown here is derived from an EMBL/GenBank/DDBJ whole genome shotgun (WGS) entry which is preliminary data.</text>
</comment>